<dbReference type="Gene3D" id="1.10.3210.10">
    <property type="entry name" value="Hypothetical protein af1432"/>
    <property type="match status" value="1"/>
</dbReference>
<dbReference type="FunFam" id="3.10.20.30:FF:000002">
    <property type="entry name" value="GTP pyrophosphokinase (RelA/SpoT)"/>
    <property type="match status" value="1"/>
</dbReference>
<dbReference type="SUPFAM" id="SSF55021">
    <property type="entry name" value="ACT-like"/>
    <property type="match status" value="1"/>
</dbReference>
<evidence type="ECO:0000256" key="3">
    <source>
        <dbReference type="ARBA" id="ARBA00048244"/>
    </source>
</evidence>
<keyword evidence="8" id="KW-0378">Hydrolase</keyword>
<dbReference type="SUPFAM" id="SSF81301">
    <property type="entry name" value="Nucleotidyltransferase"/>
    <property type="match status" value="1"/>
</dbReference>
<dbReference type="GO" id="GO:0005886">
    <property type="term" value="C:plasma membrane"/>
    <property type="evidence" value="ECO:0007669"/>
    <property type="project" value="TreeGrafter"/>
</dbReference>
<accession>A0A412PES0</accession>
<feature type="domain" description="ACT" evidence="5">
    <location>
        <begin position="658"/>
        <end position="733"/>
    </location>
</feature>
<dbReference type="GO" id="GO:0015970">
    <property type="term" value="P:guanosine tetraphosphate biosynthetic process"/>
    <property type="evidence" value="ECO:0007669"/>
    <property type="project" value="UniProtKB-UniPathway"/>
</dbReference>
<dbReference type="EC" id="2.7.6.5" evidence="2"/>
<comment type="caution">
    <text evidence="8">The sequence shown here is derived from an EMBL/GenBank/DDBJ whole genome shotgun (WGS) entry which is preliminary data.</text>
</comment>
<dbReference type="Pfam" id="PF13328">
    <property type="entry name" value="HD_4"/>
    <property type="match status" value="1"/>
</dbReference>
<dbReference type="Pfam" id="PF13291">
    <property type="entry name" value="ACT_4"/>
    <property type="match status" value="1"/>
</dbReference>
<dbReference type="RefSeq" id="WP_006525629.1">
    <property type="nucleotide sequence ID" value="NZ_CABJCF010000002.1"/>
</dbReference>
<reference evidence="8 9" key="1">
    <citation type="submission" date="2018-08" db="EMBL/GenBank/DDBJ databases">
        <title>A genome reference for cultivated species of the human gut microbiota.</title>
        <authorList>
            <person name="Zou Y."/>
            <person name="Xue W."/>
            <person name="Luo G."/>
        </authorList>
    </citation>
    <scope>NUCLEOTIDE SEQUENCE [LARGE SCALE GENOMIC DNA]</scope>
    <source>
        <strain evidence="8 9">AF18-46</strain>
    </source>
</reference>
<dbReference type="EMBL" id="QRWX01000002">
    <property type="protein sequence ID" value="RGT55954.1"/>
    <property type="molecule type" value="Genomic_DNA"/>
</dbReference>
<dbReference type="InterPro" id="IPR004095">
    <property type="entry name" value="TGS"/>
</dbReference>
<dbReference type="Pfam" id="PF04607">
    <property type="entry name" value="RelA_SpoT"/>
    <property type="match status" value="1"/>
</dbReference>
<dbReference type="AlphaFoldDB" id="A0A412PES0"/>
<comment type="similarity">
    <text evidence="4">Belongs to the relA/spoT family.</text>
</comment>
<evidence type="ECO:0000313" key="9">
    <source>
        <dbReference type="Proteomes" id="UP000284731"/>
    </source>
</evidence>
<organism evidence="8 9">
    <name type="scientific">Solobacterium moorei</name>
    <dbReference type="NCBI Taxonomy" id="102148"/>
    <lineage>
        <taxon>Bacteria</taxon>
        <taxon>Bacillati</taxon>
        <taxon>Bacillota</taxon>
        <taxon>Erysipelotrichia</taxon>
        <taxon>Erysipelotrichales</taxon>
        <taxon>Erysipelotrichaceae</taxon>
        <taxon>Solobacterium</taxon>
    </lineage>
</organism>
<dbReference type="InterPro" id="IPR033655">
    <property type="entry name" value="TGS_RelA/SpoT"/>
</dbReference>
<dbReference type="GO" id="GO:0008728">
    <property type="term" value="F:GTP diphosphokinase activity"/>
    <property type="evidence" value="ECO:0007669"/>
    <property type="project" value="UniProtKB-EC"/>
</dbReference>
<dbReference type="GO" id="GO:0016787">
    <property type="term" value="F:hydrolase activity"/>
    <property type="evidence" value="ECO:0007669"/>
    <property type="project" value="UniProtKB-KW"/>
</dbReference>
<dbReference type="InterPro" id="IPR007685">
    <property type="entry name" value="RelA_SpoT"/>
</dbReference>
<dbReference type="InterPro" id="IPR003607">
    <property type="entry name" value="HD/PDEase_dom"/>
</dbReference>
<evidence type="ECO:0000259" key="5">
    <source>
        <dbReference type="PROSITE" id="PS51671"/>
    </source>
</evidence>
<evidence type="ECO:0000259" key="7">
    <source>
        <dbReference type="PROSITE" id="PS51880"/>
    </source>
</evidence>
<comment type="function">
    <text evidence="4">In eubacteria ppGpp (guanosine 3'-diphosphate 5'-diphosphate) is a mediator of the stringent response that coordinates a variety of cellular activities in response to changes in nutritional abundance.</text>
</comment>
<dbReference type="UniPathway" id="UPA00908">
    <property type="reaction ID" value="UER00884"/>
</dbReference>
<evidence type="ECO:0000259" key="6">
    <source>
        <dbReference type="PROSITE" id="PS51831"/>
    </source>
</evidence>
<dbReference type="Proteomes" id="UP000284731">
    <property type="component" value="Unassembled WGS sequence"/>
</dbReference>
<dbReference type="InterPro" id="IPR012675">
    <property type="entry name" value="Beta-grasp_dom_sf"/>
</dbReference>
<dbReference type="InterPro" id="IPR004811">
    <property type="entry name" value="RelA/Spo_fam"/>
</dbReference>
<evidence type="ECO:0000256" key="1">
    <source>
        <dbReference type="ARBA" id="ARBA00004976"/>
    </source>
</evidence>
<dbReference type="InterPro" id="IPR006674">
    <property type="entry name" value="HD_domain"/>
</dbReference>
<evidence type="ECO:0000256" key="4">
    <source>
        <dbReference type="RuleBase" id="RU003847"/>
    </source>
</evidence>
<sequence>MAEHKNPTVADVMKEASTYIHLPENLALIEKAAKYASEKHAGMFRKSGEPYFVHLVNVAYILTTLRVGPKTIAAGFLHDVIEDCNITREELAQDFDDEIASLVEAVTKIGNLNFKGKDDPEYQAANHRKIFIAMAKDIRVILIKLVDRLHNMRTLEFQPEASQKRIAAETLDVYAPIAHRLGISSIKNELEDLCFYYLMPEEYYHIAHLVETKKAERDAAVSKMIIDISAMLKSHKIKFRIFGRSKHLYSIYKKMIHKHKRFDEILDLLAIRIVSKSELNCYEILGYIHAKYKPIPGRLKDYIAVPKPNMYQSLHTTILGEDAKIFEVQIRTEDMDAIAEKGIAAHWRYKEGSRYDAKAEQKEIEDKLSWFKDFATYSESETNTSATDYMELLQKDVFEANVYVMTPKGRVIDLPAGATPIDFAYRIHTDVGHTMVGAIVNDAIVPLTTELHTGDVVNIKTLKGTGPSEDWLKIVKTAQARNKIRAYFLKKETEKREEKIEEGEKILSEELRKRGFDPKEYMERKKIDSITTGFQVSNYNEFMYGIAVKSISPSLAAERLTNVKQRTSEDESLSRVLNKETVHRVSKSGLVVPGVESMKMSLAHCCLPIYGDQIIGYITRNEGVKVHRIDCPNIRNEKTKLINVQWDDGDADRMYDCDLSIICNDRSHLLTDIVNTISQCKVQLEAINVTVNHETLTSTVKVSMRVRNLEQMDNVFANIRKVESVLSVDRTTH</sequence>
<feature type="domain" description="HD" evidence="6">
    <location>
        <begin position="51"/>
        <end position="152"/>
    </location>
</feature>
<feature type="domain" description="TGS" evidence="7">
    <location>
        <begin position="398"/>
        <end position="461"/>
    </location>
</feature>
<proteinExistence type="inferred from homology"/>
<comment type="catalytic activity">
    <reaction evidence="3">
        <text>GTP + ATP = guanosine 3'-diphosphate 5'-triphosphate + AMP</text>
        <dbReference type="Rhea" id="RHEA:22088"/>
        <dbReference type="ChEBI" id="CHEBI:30616"/>
        <dbReference type="ChEBI" id="CHEBI:37565"/>
        <dbReference type="ChEBI" id="CHEBI:142410"/>
        <dbReference type="ChEBI" id="CHEBI:456215"/>
        <dbReference type="EC" id="2.7.6.5"/>
    </reaction>
</comment>
<dbReference type="NCBIfam" id="TIGR00691">
    <property type="entry name" value="spoT_relA"/>
    <property type="match status" value="1"/>
</dbReference>
<dbReference type="FunFam" id="1.10.3210.10:FF:000001">
    <property type="entry name" value="GTP pyrophosphokinase RelA"/>
    <property type="match status" value="1"/>
</dbReference>
<dbReference type="PROSITE" id="PS51831">
    <property type="entry name" value="HD"/>
    <property type="match status" value="1"/>
</dbReference>
<dbReference type="CDD" id="cd04876">
    <property type="entry name" value="ACT_RelA-SpoT"/>
    <property type="match status" value="1"/>
</dbReference>
<dbReference type="Gene3D" id="3.10.20.30">
    <property type="match status" value="1"/>
</dbReference>
<dbReference type="PROSITE" id="PS51880">
    <property type="entry name" value="TGS"/>
    <property type="match status" value="1"/>
</dbReference>
<dbReference type="SMART" id="SM00471">
    <property type="entry name" value="HDc"/>
    <property type="match status" value="1"/>
</dbReference>
<evidence type="ECO:0000256" key="2">
    <source>
        <dbReference type="ARBA" id="ARBA00013251"/>
    </source>
</evidence>
<dbReference type="CDD" id="cd00077">
    <property type="entry name" value="HDc"/>
    <property type="match status" value="1"/>
</dbReference>
<gene>
    <name evidence="8" type="ORF">DWX20_03870</name>
</gene>
<dbReference type="PANTHER" id="PTHR21262">
    <property type="entry name" value="GUANOSINE-3',5'-BIS DIPHOSPHATE 3'-PYROPHOSPHOHYDROLASE"/>
    <property type="match status" value="1"/>
</dbReference>
<dbReference type="SUPFAM" id="SSF109604">
    <property type="entry name" value="HD-domain/PDEase-like"/>
    <property type="match status" value="1"/>
</dbReference>
<dbReference type="CDD" id="cd01668">
    <property type="entry name" value="TGS_RSH"/>
    <property type="match status" value="1"/>
</dbReference>
<dbReference type="InterPro" id="IPR043519">
    <property type="entry name" value="NT_sf"/>
</dbReference>
<protein>
    <recommendedName>
        <fullName evidence="2">GTP diphosphokinase</fullName>
        <ecNumber evidence="2">2.7.6.5</ecNumber>
    </recommendedName>
</protein>
<dbReference type="InterPro" id="IPR002912">
    <property type="entry name" value="ACT_dom"/>
</dbReference>
<dbReference type="InterPro" id="IPR045865">
    <property type="entry name" value="ACT-like_dom_sf"/>
</dbReference>
<dbReference type="PROSITE" id="PS51671">
    <property type="entry name" value="ACT"/>
    <property type="match status" value="1"/>
</dbReference>
<dbReference type="InterPro" id="IPR012676">
    <property type="entry name" value="TGS-like"/>
</dbReference>
<dbReference type="PANTHER" id="PTHR21262:SF31">
    <property type="entry name" value="GTP PYROPHOSPHOKINASE"/>
    <property type="match status" value="1"/>
</dbReference>
<dbReference type="Gene3D" id="3.30.460.10">
    <property type="entry name" value="Beta Polymerase, domain 2"/>
    <property type="match status" value="1"/>
</dbReference>
<dbReference type="Pfam" id="PF02824">
    <property type="entry name" value="TGS"/>
    <property type="match status" value="1"/>
</dbReference>
<dbReference type="CDD" id="cd05399">
    <property type="entry name" value="NT_Rel-Spo_like"/>
    <property type="match status" value="1"/>
</dbReference>
<dbReference type="SUPFAM" id="SSF81271">
    <property type="entry name" value="TGS-like"/>
    <property type="match status" value="1"/>
</dbReference>
<comment type="pathway">
    <text evidence="1">Purine metabolism; ppGpp biosynthesis; ppGpp from GTP: step 1/2.</text>
</comment>
<dbReference type="SMART" id="SM00954">
    <property type="entry name" value="RelA_SpoT"/>
    <property type="match status" value="1"/>
</dbReference>
<name>A0A412PES0_9FIRM</name>
<dbReference type="FunFam" id="3.30.460.10:FF:000001">
    <property type="entry name" value="GTP pyrophosphokinase RelA"/>
    <property type="match status" value="1"/>
</dbReference>
<evidence type="ECO:0000313" key="8">
    <source>
        <dbReference type="EMBL" id="RGT55954.1"/>
    </source>
</evidence>
<dbReference type="Gene3D" id="3.30.70.260">
    <property type="match status" value="1"/>
</dbReference>